<organism evidence="3">
    <name type="scientific">viral metagenome</name>
    <dbReference type="NCBI Taxonomy" id="1070528"/>
    <lineage>
        <taxon>unclassified sequences</taxon>
        <taxon>metagenomes</taxon>
        <taxon>organismal metagenomes</taxon>
    </lineage>
</organism>
<accession>A0A6M3IJR2</accession>
<keyword evidence="2" id="KW-0472">Membrane</keyword>
<feature type="transmembrane region" description="Helical" evidence="2">
    <location>
        <begin position="56"/>
        <end position="75"/>
    </location>
</feature>
<gene>
    <name evidence="3" type="ORF">MM415B01611_0006</name>
</gene>
<protein>
    <submittedName>
        <fullName evidence="3">Uncharacterized protein</fullName>
    </submittedName>
</protein>
<evidence type="ECO:0000256" key="1">
    <source>
        <dbReference type="SAM" id="MobiDB-lite"/>
    </source>
</evidence>
<name>A0A6M3IJR2_9ZZZZ</name>
<feature type="compositionally biased region" description="Low complexity" evidence="1">
    <location>
        <begin position="170"/>
        <end position="181"/>
    </location>
</feature>
<keyword evidence="2" id="KW-1133">Transmembrane helix</keyword>
<sequence length="223" mass="22922">MSKKLFKSNTVRICIAAILGAWAAYCGGELELQTAIMSTVGALIGIFLRKGQGVPIFPAIILVACLALIGCQAAGPVKTPTGTTTTGGYVVGGEQEATGGTYFSLGGDITLNVTPNPGGNLPDKIVNAIEKIATDDRIPVEQRIGLIERLTAPYSISITLEHARAGDAETAGSTGRGTASGVPPMNDPDADADKVHIDVDDVPVPKETPTDLTAVPDGTLTPQ</sequence>
<evidence type="ECO:0000313" key="3">
    <source>
        <dbReference type="EMBL" id="QJA57643.1"/>
    </source>
</evidence>
<proteinExistence type="predicted"/>
<evidence type="ECO:0000256" key="2">
    <source>
        <dbReference type="SAM" id="Phobius"/>
    </source>
</evidence>
<reference evidence="3" key="1">
    <citation type="submission" date="2020-03" db="EMBL/GenBank/DDBJ databases">
        <title>The deep terrestrial virosphere.</title>
        <authorList>
            <person name="Holmfeldt K."/>
            <person name="Nilsson E."/>
            <person name="Simone D."/>
            <person name="Lopez-Fernandez M."/>
            <person name="Wu X."/>
            <person name="de Brujin I."/>
            <person name="Lundin D."/>
            <person name="Andersson A."/>
            <person name="Bertilsson S."/>
            <person name="Dopson M."/>
        </authorList>
    </citation>
    <scope>NUCLEOTIDE SEQUENCE</scope>
    <source>
        <strain evidence="3">MM415B01611</strain>
    </source>
</reference>
<keyword evidence="2" id="KW-0812">Transmembrane</keyword>
<feature type="region of interest" description="Disordered" evidence="1">
    <location>
        <begin position="166"/>
        <end position="223"/>
    </location>
</feature>
<dbReference type="EMBL" id="MT141285">
    <property type="protein sequence ID" value="QJA57643.1"/>
    <property type="molecule type" value="Genomic_DNA"/>
</dbReference>
<dbReference type="AlphaFoldDB" id="A0A6M3IJR2"/>